<dbReference type="GO" id="GO:0000155">
    <property type="term" value="F:phosphorelay sensor kinase activity"/>
    <property type="evidence" value="ECO:0007669"/>
    <property type="project" value="InterPro"/>
</dbReference>
<dbReference type="InterPro" id="IPR036890">
    <property type="entry name" value="HATPase_C_sf"/>
</dbReference>
<keyword evidence="5" id="KW-0808">Transferase</keyword>
<dbReference type="PANTHER" id="PTHR34220:SF7">
    <property type="entry name" value="SENSOR HISTIDINE KINASE YPDA"/>
    <property type="match status" value="1"/>
</dbReference>
<comment type="caution">
    <text evidence="5">The sequence shown here is derived from an EMBL/GenBank/DDBJ whole genome shotgun (WGS) entry which is preliminary data.</text>
</comment>
<dbReference type="Proteomes" id="UP000320184">
    <property type="component" value="Unassembled WGS sequence"/>
</dbReference>
<dbReference type="InterPro" id="IPR003594">
    <property type="entry name" value="HATPase_dom"/>
</dbReference>
<dbReference type="SUPFAM" id="SSF55874">
    <property type="entry name" value="ATPase domain of HSP90 chaperone/DNA topoisomerase II/histidine kinase"/>
    <property type="match status" value="1"/>
</dbReference>
<dbReference type="PANTHER" id="PTHR34220">
    <property type="entry name" value="SENSOR HISTIDINE KINASE YPDA"/>
    <property type="match status" value="1"/>
</dbReference>
<dbReference type="InterPro" id="IPR010559">
    <property type="entry name" value="Sig_transdc_His_kin_internal"/>
</dbReference>
<evidence type="ECO:0000256" key="3">
    <source>
        <dbReference type="SAM" id="Phobius"/>
    </source>
</evidence>
<evidence type="ECO:0000256" key="1">
    <source>
        <dbReference type="ARBA" id="ARBA00000085"/>
    </source>
</evidence>
<organism evidence="5 6">
    <name type="scientific">Eiseniibacteriota bacterium</name>
    <dbReference type="NCBI Taxonomy" id="2212470"/>
    <lineage>
        <taxon>Bacteria</taxon>
        <taxon>Candidatus Eiseniibacteriota</taxon>
    </lineage>
</organism>
<dbReference type="Pfam" id="PF06580">
    <property type="entry name" value="His_kinase"/>
    <property type="match status" value="1"/>
</dbReference>
<dbReference type="PRINTS" id="PR00344">
    <property type="entry name" value="BCTRLSENSOR"/>
</dbReference>
<dbReference type="GO" id="GO:0016020">
    <property type="term" value="C:membrane"/>
    <property type="evidence" value="ECO:0007669"/>
    <property type="project" value="InterPro"/>
</dbReference>
<dbReference type="SMART" id="SM00387">
    <property type="entry name" value="HATPase_c"/>
    <property type="match status" value="1"/>
</dbReference>
<evidence type="ECO:0000256" key="2">
    <source>
        <dbReference type="ARBA" id="ARBA00012438"/>
    </source>
</evidence>
<feature type="transmembrane region" description="Helical" evidence="3">
    <location>
        <begin position="12"/>
        <end position="35"/>
    </location>
</feature>
<gene>
    <name evidence="5" type="ORF">E6K73_12570</name>
</gene>
<name>A0A538SA32_UNCEI</name>
<dbReference type="PROSITE" id="PS50109">
    <property type="entry name" value="HIS_KIN"/>
    <property type="match status" value="1"/>
</dbReference>
<feature type="transmembrane region" description="Helical" evidence="3">
    <location>
        <begin position="47"/>
        <end position="70"/>
    </location>
</feature>
<protein>
    <recommendedName>
        <fullName evidence="2">histidine kinase</fullName>
        <ecNumber evidence="2">2.7.13.3</ecNumber>
    </recommendedName>
</protein>
<dbReference type="InterPro" id="IPR004358">
    <property type="entry name" value="Sig_transdc_His_kin-like_C"/>
</dbReference>
<dbReference type="Pfam" id="PF02518">
    <property type="entry name" value="HATPase_c"/>
    <property type="match status" value="1"/>
</dbReference>
<keyword evidence="5" id="KW-0418">Kinase</keyword>
<comment type="catalytic activity">
    <reaction evidence="1">
        <text>ATP + protein L-histidine = ADP + protein N-phospho-L-histidine.</text>
        <dbReference type="EC" id="2.7.13.3"/>
    </reaction>
</comment>
<reference evidence="5 6" key="1">
    <citation type="journal article" date="2019" name="Nat. Microbiol.">
        <title>Mediterranean grassland soil C-N compound turnover is dependent on rainfall and depth, and is mediated by genomically divergent microorganisms.</title>
        <authorList>
            <person name="Diamond S."/>
            <person name="Andeer P.F."/>
            <person name="Li Z."/>
            <person name="Crits-Christoph A."/>
            <person name="Burstein D."/>
            <person name="Anantharaman K."/>
            <person name="Lane K.R."/>
            <person name="Thomas B.C."/>
            <person name="Pan C."/>
            <person name="Northen T.R."/>
            <person name="Banfield J.F."/>
        </authorList>
    </citation>
    <scope>NUCLEOTIDE SEQUENCE [LARGE SCALE GENOMIC DNA]</scope>
    <source>
        <strain evidence="5">WS_3</strain>
    </source>
</reference>
<sequence length="292" mass="32269">MLATGWSRKPLIEVTGTTAAAVVGSLVGGAIIHFTHIIPGFMGSVRAFVIALLYTLIFTSLFAGVIYAYLFHRQFLGRARAEEQAKVQLTRAELRALRAQVNPHFLFNTLNSIAALIASDPPRAEVMTERLAEVFRYALRSSEREHVSLREELEFVRSYLEIERARLGERLKVEEEVDPRALLCVVPPLVLQPLVENAVFHGAARRPEGGRVRLSAALRDEGLVLEVEDDGPGFEPGGAQGDGFGLQSVRERMRALGVGHGLELETAPGRGTRARVRLPMTTMHETEGRIER</sequence>
<evidence type="ECO:0000259" key="4">
    <source>
        <dbReference type="PROSITE" id="PS50109"/>
    </source>
</evidence>
<evidence type="ECO:0000313" key="6">
    <source>
        <dbReference type="Proteomes" id="UP000320184"/>
    </source>
</evidence>
<accession>A0A538SA32</accession>
<dbReference type="AlphaFoldDB" id="A0A538SA32"/>
<dbReference type="EC" id="2.7.13.3" evidence="2"/>
<dbReference type="InterPro" id="IPR005467">
    <property type="entry name" value="His_kinase_dom"/>
</dbReference>
<dbReference type="Gene3D" id="3.30.565.10">
    <property type="entry name" value="Histidine kinase-like ATPase, C-terminal domain"/>
    <property type="match status" value="1"/>
</dbReference>
<proteinExistence type="predicted"/>
<keyword evidence="3" id="KW-0472">Membrane</keyword>
<feature type="domain" description="Histidine kinase" evidence="4">
    <location>
        <begin position="190"/>
        <end position="282"/>
    </location>
</feature>
<dbReference type="EMBL" id="VBOT01000152">
    <property type="protein sequence ID" value="TMQ48196.1"/>
    <property type="molecule type" value="Genomic_DNA"/>
</dbReference>
<evidence type="ECO:0000313" key="5">
    <source>
        <dbReference type="EMBL" id="TMQ48196.1"/>
    </source>
</evidence>
<keyword evidence="3" id="KW-0812">Transmembrane</keyword>
<dbReference type="InterPro" id="IPR050640">
    <property type="entry name" value="Bact_2-comp_sensor_kinase"/>
</dbReference>
<keyword evidence="3" id="KW-1133">Transmembrane helix</keyword>